<proteinExistence type="predicted"/>
<accession>A0A1H6B697</accession>
<evidence type="ECO:0000313" key="2">
    <source>
        <dbReference type="Proteomes" id="UP000236728"/>
    </source>
</evidence>
<protein>
    <recommendedName>
        <fullName evidence="3">LexA DNA binding domain-containing protein</fullName>
    </recommendedName>
</protein>
<keyword evidence="2" id="KW-1185">Reference proteome</keyword>
<sequence>MNIRKPTASTLPPLAPFLQRSLVAYIAVRERKGDEPSLSEVASELGKSKGHANRCMRELVLAGCLLKMPPPVRHAPYRVTPIGRRCAAKAVANG</sequence>
<reference evidence="1 2" key="1">
    <citation type="submission" date="2016-10" db="EMBL/GenBank/DDBJ databases">
        <authorList>
            <person name="de Groot N.N."/>
        </authorList>
    </citation>
    <scope>NUCLEOTIDE SEQUENCE [LARGE SCALE GENOMIC DNA]</scope>
    <source>
        <strain evidence="1 2">DSM 22489</strain>
    </source>
</reference>
<evidence type="ECO:0000313" key="1">
    <source>
        <dbReference type="EMBL" id="SEG55915.1"/>
    </source>
</evidence>
<dbReference type="EMBL" id="FNVA01000006">
    <property type="protein sequence ID" value="SEG55915.1"/>
    <property type="molecule type" value="Genomic_DNA"/>
</dbReference>
<name>A0A1H6B697_9BACT</name>
<dbReference type="AlphaFoldDB" id="A0A1H6B697"/>
<gene>
    <name evidence="1" type="ORF">SAMN05421819_3532</name>
</gene>
<dbReference type="RefSeq" id="WP_103934381.1">
    <property type="nucleotide sequence ID" value="NZ_FNVA01000006.1"/>
</dbReference>
<organism evidence="1 2">
    <name type="scientific">Bryocella elongata</name>
    <dbReference type="NCBI Taxonomy" id="863522"/>
    <lineage>
        <taxon>Bacteria</taxon>
        <taxon>Pseudomonadati</taxon>
        <taxon>Acidobacteriota</taxon>
        <taxon>Terriglobia</taxon>
        <taxon>Terriglobales</taxon>
        <taxon>Acidobacteriaceae</taxon>
        <taxon>Bryocella</taxon>
    </lineage>
</organism>
<dbReference type="Proteomes" id="UP000236728">
    <property type="component" value="Unassembled WGS sequence"/>
</dbReference>
<evidence type="ECO:0008006" key="3">
    <source>
        <dbReference type="Google" id="ProtNLM"/>
    </source>
</evidence>